<accession>A0A670HLE7</accession>
<evidence type="ECO:0000313" key="2">
    <source>
        <dbReference type="Proteomes" id="UP000472272"/>
    </source>
</evidence>
<name>A0A670HLE7_PODMU</name>
<evidence type="ECO:0000313" key="1">
    <source>
        <dbReference type="Ensembl" id="ENSPMRP00000000154.1"/>
    </source>
</evidence>
<dbReference type="AlphaFoldDB" id="A0A670HLE7"/>
<dbReference type="Proteomes" id="UP000472272">
    <property type="component" value="Chromosome 1"/>
</dbReference>
<reference evidence="1" key="3">
    <citation type="submission" date="2025-09" db="UniProtKB">
        <authorList>
            <consortium name="Ensembl"/>
        </authorList>
    </citation>
    <scope>IDENTIFICATION</scope>
</reference>
<organism evidence="1 2">
    <name type="scientific">Podarcis muralis</name>
    <name type="common">Wall lizard</name>
    <name type="synonym">Lacerta muralis</name>
    <dbReference type="NCBI Taxonomy" id="64176"/>
    <lineage>
        <taxon>Eukaryota</taxon>
        <taxon>Metazoa</taxon>
        <taxon>Chordata</taxon>
        <taxon>Craniata</taxon>
        <taxon>Vertebrata</taxon>
        <taxon>Euteleostomi</taxon>
        <taxon>Lepidosauria</taxon>
        <taxon>Squamata</taxon>
        <taxon>Bifurcata</taxon>
        <taxon>Unidentata</taxon>
        <taxon>Episquamata</taxon>
        <taxon>Laterata</taxon>
        <taxon>Lacertibaenia</taxon>
        <taxon>Lacertidae</taxon>
        <taxon>Podarcis</taxon>
    </lineage>
</organism>
<proteinExistence type="predicted"/>
<keyword evidence="2" id="KW-1185">Reference proteome</keyword>
<reference evidence="1 2" key="1">
    <citation type="journal article" date="2019" name="Proc. Natl. Acad. Sci. U.S.A.">
        <title>Regulatory changes in pterin and carotenoid genes underlie balanced color polymorphisms in the wall lizard.</title>
        <authorList>
            <person name="Andrade P."/>
            <person name="Pinho C."/>
            <person name="Perez I de Lanuza G."/>
            <person name="Afonso S."/>
            <person name="Brejcha J."/>
            <person name="Rubin C.J."/>
            <person name="Wallerman O."/>
            <person name="Pereira P."/>
            <person name="Sabatino S.J."/>
            <person name="Bellati A."/>
            <person name="Pellitteri-Rosa D."/>
            <person name="Bosakova Z."/>
            <person name="Bunikis I."/>
            <person name="Carretero M.A."/>
            <person name="Feiner N."/>
            <person name="Marsik P."/>
            <person name="Pauperio F."/>
            <person name="Salvi D."/>
            <person name="Soler L."/>
            <person name="While G.M."/>
            <person name="Uller T."/>
            <person name="Font E."/>
            <person name="Andersson L."/>
            <person name="Carneiro M."/>
        </authorList>
    </citation>
    <scope>NUCLEOTIDE SEQUENCE</scope>
</reference>
<protein>
    <submittedName>
        <fullName evidence="1">Uncharacterized protein</fullName>
    </submittedName>
</protein>
<dbReference type="Ensembl" id="ENSPMRT00000000161.1">
    <property type="protein sequence ID" value="ENSPMRP00000000154.1"/>
    <property type="gene ID" value="ENSPMRG00000000103.1"/>
</dbReference>
<sequence length="58" mass="6381">RQVLGSKVTMAGLHEQRFTEEKPLLWGQDTELKNSDTGTFLSAVITDCCQITSRVAIG</sequence>
<reference evidence="1" key="2">
    <citation type="submission" date="2025-08" db="UniProtKB">
        <authorList>
            <consortium name="Ensembl"/>
        </authorList>
    </citation>
    <scope>IDENTIFICATION</scope>
</reference>